<evidence type="ECO:0000259" key="4">
    <source>
        <dbReference type="SMART" id="SM00796"/>
    </source>
</evidence>
<evidence type="ECO:0000256" key="1">
    <source>
        <dbReference type="ARBA" id="ARBA00022741"/>
    </source>
</evidence>
<dbReference type="PANTHER" id="PTHR34698">
    <property type="entry name" value="5-OXOPROLINASE SUBUNIT B"/>
    <property type="match status" value="1"/>
</dbReference>
<evidence type="ECO:0000313" key="6">
    <source>
        <dbReference type="Proteomes" id="UP001216329"/>
    </source>
</evidence>
<dbReference type="AlphaFoldDB" id="A0AAJ5WLE1"/>
<dbReference type="SUPFAM" id="SSF160467">
    <property type="entry name" value="PH0987 N-terminal domain-like"/>
    <property type="match status" value="1"/>
</dbReference>
<keyword evidence="1" id="KW-0547">Nucleotide-binding</keyword>
<dbReference type="Gene3D" id="2.40.100.10">
    <property type="entry name" value="Cyclophilin-like"/>
    <property type="match status" value="1"/>
</dbReference>
<keyword evidence="3" id="KW-0067">ATP-binding</keyword>
<dbReference type="SUPFAM" id="SSF50891">
    <property type="entry name" value="Cyclophilin-like"/>
    <property type="match status" value="1"/>
</dbReference>
<dbReference type="InterPro" id="IPR010016">
    <property type="entry name" value="PxpB"/>
</dbReference>
<keyword evidence="2 5" id="KW-0378">Hydrolase</keyword>
<dbReference type="SMART" id="SM00796">
    <property type="entry name" value="AHS1"/>
    <property type="match status" value="1"/>
</dbReference>
<proteinExistence type="predicted"/>
<accession>A0AAJ5WLE1</accession>
<dbReference type="GO" id="GO:0005524">
    <property type="term" value="F:ATP binding"/>
    <property type="evidence" value="ECO:0007669"/>
    <property type="project" value="UniProtKB-KW"/>
</dbReference>
<dbReference type="InterPro" id="IPR029000">
    <property type="entry name" value="Cyclophilin-like_dom_sf"/>
</dbReference>
<sequence>MNQPLQAPGPFTVHLAEPVARVSLIGARAYLLEAPGDLTLEAQRRIWALSQTLLALPEVESTVPGMTNLLVLYRQTPPEPAPVIEALQQLWGTADPLHRAGRTHEIAVHYGGEHAIDLPALCDYAGLSDQEVVRRHHQARYSVFAVASAPGFGYLGGLDPALYMPRKQVPSLHMLKGMVTIGGMQSGIAVLDGPNGWNSIGFADTVMFDASASQPALLAPGDTVCFLPERIEL</sequence>
<dbReference type="GO" id="GO:0016787">
    <property type="term" value="F:hydrolase activity"/>
    <property type="evidence" value="ECO:0007669"/>
    <property type="project" value="UniProtKB-KW"/>
</dbReference>
<evidence type="ECO:0000256" key="3">
    <source>
        <dbReference type="ARBA" id="ARBA00022840"/>
    </source>
</evidence>
<dbReference type="EMBL" id="CP119325">
    <property type="protein sequence ID" value="WEK32787.1"/>
    <property type="molecule type" value="Genomic_DNA"/>
</dbReference>
<reference evidence="5" key="1">
    <citation type="submission" date="2023-03" db="EMBL/GenBank/DDBJ databases">
        <title>Andean soil-derived lignocellulolytic bacterial consortium as a source of novel taxa and putative plastic-active enzymes.</title>
        <authorList>
            <person name="Diaz-Garcia L."/>
            <person name="Chuvochina M."/>
            <person name="Feuerriegel G."/>
            <person name="Bunk B."/>
            <person name="Sproer C."/>
            <person name="Streit W.R."/>
            <person name="Rodriguez L.M."/>
            <person name="Overmann J."/>
            <person name="Jimenez D.J."/>
        </authorList>
    </citation>
    <scope>NUCLEOTIDE SEQUENCE</scope>
    <source>
        <strain evidence="5">MAG 876</strain>
    </source>
</reference>
<dbReference type="InterPro" id="IPR003833">
    <property type="entry name" value="CT_C_D"/>
</dbReference>
<dbReference type="Proteomes" id="UP001216329">
    <property type="component" value="Chromosome"/>
</dbReference>
<organism evidence="5 6">
    <name type="scientific">Candidatus Pseudomonas phytovorans</name>
    <dbReference type="NCBI Taxonomy" id="3121377"/>
    <lineage>
        <taxon>Bacteria</taxon>
        <taxon>Pseudomonadati</taxon>
        <taxon>Pseudomonadota</taxon>
        <taxon>Gammaproteobacteria</taxon>
        <taxon>Pseudomonadales</taxon>
        <taxon>Pseudomonadaceae</taxon>
        <taxon>Pseudomonas</taxon>
    </lineage>
</organism>
<dbReference type="PANTHER" id="PTHR34698:SF2">
    <property type="entry name" value="5-OXOPROLINASE SUBUNIT B"/>
    <property type="match status" value="1"/>
</dbReference>
<protein>
    <submittedName>
        <fullName evidence="5">Allophanate hydrolase subunit 1</fullName>
    </submittedName>
</protein>
<name>A0AAJ5WLE1_9PSED</name>
<dbReference type="Pfam" id="PF02682">
    <property type="entry name" value="CT_C_D"/>
    <property type="match status" value="1"/>
</dbReference>
<evidence type="ECO:0000256" key="2">
    <source>
        <dbReference type="ARBA" id="ARBA00022801"/>
    </source>
</evidence>
<gene>
    <name evidence="5" type="ORF">P0Y58_11520</name>
</gene>
<feature type="domain" description="Carboxyltransferase" evidence="4">
    <location>
        <begin position="20"/>
        <end position="218"/>
    </location>
</feature>
<evidence type="ECO:0000313" key="5">
    <source>
        <dbReference type="EMBL" id="WEK32787.1"/>
    </source>
</evidence>